<keyword evidence="1" id="KW-0805">Transcription regulation</keyword>
<dbReference type="Gene3D" id="1.10.10.60">
    <property type="entry name" value="Homeodomain-like"/>
    <property type="match status" value="1"/>
</dbReference>
<dbReference type="RefSeq" id="WP_158958433.1">
    <property type="nucleotide sequence ID" value="NZ_CP046916.1"/>
</dbReference>
<dbReference type="GO" id="GO:0003700">
    <property type="term" value="F:DNA-binding transcription factor activity"/>
    <property type="evidence" value="ECO:0007669"/>
    <property type="project" value="InterPro"/>
</dbReference>
<evidence type="ECO:0000256" key="1">
    <source>
        <dbReference type="ARBA" id="ARBA00023015"/>
    </source>
</evidence>
<reference evidence="5 6" key="1">
    <citation type="submission" date="2019-12" db="EMBL/GenBank/DDBJ databases">
        <title>Paraburkholderia acidiphila 7Q-K02 sp. nov and Paraburkholderia acidisoli DHF22 sp. nov., two strains isolated from forest soil.</title>
        <authorList>
            <person name="Gao Z."/>
            <person name="Qiu L."/>
        </authorList>
    </citation>
    <scope>NUCLEOTIDE SEQUENCE [LARGE SCALE GENOMIC DNA]</scope>
    <source>
        <strain evidence="5 6">DHF22</strain>
    </source>
</reference>
<proteinExistence type="predicted"/>
<gene>
    <name evidence="5" type="ORF">FAZ98_34095</name>
</gene>
<keyword evidence="6" id="KW-1185">Reference proteome</keyword>
<dbReference type="PANTHER" id="PTHR46796:SF12">
    <property type="entry name" value="HTH-TYPE DNA-BINDING TRANSCRIPTIONAL ACTIVATOR EUTR"/>
    <property type="match status" value="1"/>
</dbReference>
<dbReference type="OrthoDB" id="185346at2"/>
<dbReference type="SMART" id="SM00342">
    <property type="entry name" value="HTH_ARAC"/>
    <property type="match status" value="1"/>
</dbReference>
<dbReference type="PANTHER" id="PTHR46796">
    <property type="entry name" value="HTH-TYPE TRANSCRIPTIONAL ACTIVATOR RHAS-RELATED"/>
    <property type="match status" value="1"/>
</dbReference>
<accession>A0A7Z2JIC5</accession>
<feature type="domain" description="HTH araC/xylS-type" evidence="4">
    <location>
        <begin position="293"/>
        <end position="391"/>
    </location>
</feature>
<dbReference type="EMBL" id="CP046916">
    <property type="protein sequence ID" value="QGZ66772.1"/>
    <property type="molecule type" value="Genomic_DNA"/>
</dbReference>
<organism evidence="5 6">
    <name type="scientific">Paraburkholderia acidisoli</name>
    <dbReference type="NCBI Taxonomy" id="2571748"/>
    <lineage>
        <taxon>Bacteria</taxon>
        <taxon>Pseudomonadati</taxon>
        <taxon>Pseudomonadota</taxon>
        <taxon>Betaproteobacteria</taxon>
        <taxon>Burkholderiales</taxon>
        <taxon>Burkholderiaceae</taxon>
        <taxon>Paraburkholderia</taxon>
    </lineage>
</organism>
<evidence type="ECO:0000256" key="2">
    <source>
        <dbReference type="ARBA" id="ARBA00023125"/>
    </source>
</evidence>
<evidence type="ECO:0000259" key="4">
    <source>
        <dbReference type="PROSITE" id="PS01124"/>
    </source>
</evidence>
<dbReference type="InterPro" id="IPR018060">
    <property type="entry name" value="HTH_AraC"/>
</dbReference>
<keyword evidence="3" id="KW-0804">Transcription</keyword>
<dbReference type="KEGG" id="pacs:FAZ98_34095"/>
<dbReference type="InterPro" id="IPR050204">
    <property type="entry name" value="AraC_XylS_family_regulators"/>
</dbReference>
<dbReference type="AlphaFoldDB" id="A0A7Z2JIC5"/>
<sequence length="392" mass="42479">MRAPVAATIARTTAGNSAVILADPTAATAAEDTQRNAQGAAVLAGRPVVSVAHDADEQARNLVGWRQTYDQLAAGRFVGTLTEMPLDTMKVFRETTSHTLRQACEVRGDAYWFGIPVRGQGDMRIDAQWVDANAFALRPGNVEFELLTPAQFSIYGVVVRGDVLRHYAASVEHKDFDACVPHAPIVRASPVRIERLCALLARQLDVAREDVEGRHGGESDRASAGTRLASLAEAERCGSQADIQADIQAEVLAALFDACAGDGRDANPACGGGVEGDARVMAESGARRRWIVDQAREYVLAHRARAVGVPELCEQLLVSRRTLQYCFQDVLGMAPATYLRALRLNGARRDLCTQAGSVQDVAAAWGFWHLSQFSADYRRMFGMRPSEALRAS</sequence>
<evidence type="ECO:0000313" key="6">
    <source>
        <dbReference type="Proteomes" id="UP000433577"/>
    </source>
</evidence>
<dbReference type="PROSITE" id="PS01124">
    <property type="entry name" value="HTH_ARAC_FAMILY_2"/>
    <property type="match status" value="1"/>
</dbReference>
<evidence type="ECO:0000313" key="5">
    <source>
        <dbReference type="EMBL" id="QGZ66772.1"/>
    </source>
</evidence>
<dbReference type="SUPFAM" id="SSF46689">
    <property type="entry name" value="Homeodomain-like"/>
    <property type="match status" value="2"/>
</dbReference>
<dbReference type="GO" id="GO:0043565">
    <property type="term" value="F:sequence-specific DNA binding"/>
    <property type="evidence" value="ECO:0007669"/>
    <property type="project" value="InterPro"/>
</dbReference>
<keyword evidence="2" id="KW-0238">DNA-binding</keyword>
<dbReference type="Proteomes" id="UP000433577">
    <property type="component" value="Chromosome 4"/>
</dbReference>
<dbReference type="Pfam" id="PF12833">
    <property type="entry name" value="HTH_18"/>
    <property type="match status" value="1"/>
</dbReference>
<evidence type="ECO:0000256" key="3">
    <source>
        <dbReference type="ARBA" id="ARBA00023163"/>
    </source>
</evidence>
<name>A0A7Z2JIC5_9BURK</name>
<dbReference type="InterPro" id="IPR009057">
    <property type="entry name" value="Homeodomain-like_sf"/>
</dbReference>
<protein>
    <submittedName>
        <fullName evidence="5">Helix-turn-helix domain-containing protein</fullName>
    </submittedName>
</protein>